<keyword evidence="2 5" id="KW-0812">Transmembrane</keyword>
<organism evidence="6 7">
    <name type="scientific">Carya illinoinensis</name>
    <name type="common">Pecan</name>
    <dbReference type="NCBI Taxonomy" id="32201"/>
    <lineage>
        <taxon>Eukaryota</taxon>
        <taxon>Viridiplantae</taxon>
        <taxon>Streptophyta</taxon>
        <taxon>Embryophyta</taxon>
        <taxon>Tracheophyta</taxon>
        <taxon>Spermatophyta</taxon>
        <taxon>Magnoliopsida</taxon>
        <taxon>eudicotyledons</taxon>
        <taxon>Gunneridae</taxon>
        <taxon>Pentapetalae</taxon>
        <taxon>rosids</taxon>
        <taxon>fabids</taxon>
        <taxon>Fagales</taxon>
        <taxon>Juglandaceae</taxon>
        <taxon>Carya</taxon>
    </lineage>
</organism>
<dbReference type="EMBL" id="CM031816">
    <property type="protein sequence ID" value="KAG6643997.1"/>
    <property type="molecule type" value="Genomic_DNA"/>
</dbReference>
<reference evidence="6" key="1">
    <citation type="submission" date="2020-12" db="EMBL/GenBank/DDBJ databases">
        <title>WGS assembly of Carya illinoinensis cv. Pawnee.</title>
        <authorList>
            <person name="Platts A."/>
            <person name="Shu S."/>
            <person name="Wright S."/>
            <person name="Barry K."/>
            <person name="Edger P."/>
            <person name="Pires J.C."/>
            <person name="Schmutz J."/>
        </authorList>
    </citation>
    <scope>NUCLEOTIDE SEQUENCE</scope>
    <source>
        <tissue evidence="6">Leaf</tissue>
    </source>
</reference>
<feature type="transmembrane region" description="Helical" evidence="5">
    <location>
        <begin position="409"/>
        <end position="426"/>
    </location>
</feature>
<dbReference type="PANTHER" id="PTHR11654">
    <property type="entry name" value="OLIGOPEPTIDE TRANSPORTER-RELATED"/>
    <property type="match status" value="1"/>
</dbReference>
<dbReference type="GO" id="GO:0016020">
    <property type="term" value="C:membrane"/>
    <property type="evidence" value="ECO:0007669"/>
    <property type="project" value="UniProtKB-SubCell"/>
</dbReference>
<feature type="transmembrane region" description="Helical" evidence="5">
    <location>
        <begin position="328"/>
        <end position="347"/>
    </location>
</feature>
<evidence type="ECO:0008006" key="8">
    <source>
        <dbReference type="Google" id="ProtNLM"/>
    </source>
</evidence>
<evidence type="ECO:0000256" key="5">
    <source>
        <dbReference type="SAM" id="Phobius"/>
    </source>
</evidence>
<gene>
    <name evidence="6" type="ORF">CIPAW_08G025100</name>
</gene>
<proteinExistence type="predicted"/>
<dbReference type="CDD" id="cd17416">
    <property type="entry name" value="MFS_NPF1_2"/>
    <property type="match status" value="1"/>
</dbReference>
<sequence>MESPADEKDMIKEPLLGTPKGGFRTLPFIIANEAFERAASVGLLPNMILYLTRDYGMPTPTAANFLFLWSAATNFMPILGAFLADSCLGRYRMIGFGSIASFLGMVLLWLTTMTPQAQIPCTLGSSSCNFPTSFQLLLLYFSFGLMAIGAGGIRSSSLAFGADQLDKRDNMRNAGMLGSFFSWYYVSTSVAALIAVTLIVYIQDTMGWTVGFGIPALLMFFSAFSFFLASPFYLKLKATRSLLTGLAQVLVSSYRNRHLKLSSQATAEMYHQMKGSMPLMPSEKLRFLNKACIIRNPLQDLTPEGKASEPWSLCTVNQVEDLKALMRIIPLWSTGIMMSAIFSQNSFPVLQAASMNRHVTPNFEIPAGSFSMFLIISLTIWIALYDLVVLPLASKISGKPVRLGVKQRMGIGLVFSCMSVAALAVVESIRRELAIEEGFSDEPEAVVSMSAMWLLPRYVFAGLAEAFNAIGQNEFYYSQLPKTMSSIAATLFGVGMSVGNLVAGFVMSTVDDVTRKGGGESWVSSNINKAHYDYYYWLLAGLGSINLVYFLVCCKAYGCCEVERCVVSDGDEHEL</sequence>
<protein>
    <recommendedName>
        <fullName evidence="8">Protein NRT1/ PTR FAMILY 1.2-like</fullName>
    </recommendedName>
</protein>
<keyword evidence="4 5" id="KW-0472">Membrane</keyword>
<feature type="transmembrane region" description="Helical" evidence="5">
    <location>
        <begin position="367"/>
        <end position="388"/>
    </location>
</feature>
<feature type="transmembrane region" description="Helical" evidence="5">
    <location>
        <begin position="91"/>
        <end position="112"/>
    </location>
</feature>
<evidence type="ECO:0000256" key="2">
    <source>
        <dbReference type="ARBA" id="ARBA00022692"/>
    </source>
</evidence>
<name>A0A8T1PRU6_CARIL</name>
<dbReference type="AlphaFoldDB" id="A0A8T1PRU6"/>
<evidence type="ECO:0000256" key="1">
    <source>
        <dbReference type="ARBA" id="ARBA00004141"/>
    </source>
</evidence>
<evidence type="ECO:0000313" key="7">
    <source>
        <dbReference type="Proteomes" id="UP000811609"/>
    </source>
</evidence>
<dbReference type="Pfam" id="PF00854">
    <property type="entry name" value="PTR2"/>
    <property type="match status" value="1"/>
</dbReference>
<feature type="transmembrane region" description="Helical" evidence="5">
    <location>
        <begin position="132"/>
        <end position="153"/>
    </location>
</feature>
<keyword evidence="3 5" id="KW-1133">Transmembrane helix</keyword>
<feature type="transmembrane region" description="Helical" evidence="5">
    <location>
        <begin position="65"/>
        <end position="84"/>
    </location>
</feature>
<feature type="transmembrane region" description="Helical" evidence="5">
    <location>
        <begin position="174"/>
        <end position="202"/>
    </location>
</feature>
<comment type="subcellular location">
    <subcellularLocation>
        <location evidence="1">Membrane</location>
        <topology evidence="1">Multi-pass membrane protein</topology>
    </subcellularLocation>
</comment>
<dbReference type="InterPro" id="IPR000109">
    <property type="entry name" value="POT_fam"/>
</dbReference>
<dbReference type="GO" id="GO:0022857">
    <property type="term" value="F:transmembrane transporter activity"/>
    <property type="evidence" value="ECO:0007669"/>
    <property type="project" value="InterPro"/>
</dbReference>
<feature type="transmembrane region" description="Helical" evidence="5">
    <location>
        <begin position="446"/>
        <end position="467"/>
    </location>
</feature>
<dbReference type="Proteomes" id="UP000811609">
    <property type="component" value="Chromosome 8"/>
</dbReference>
<accession>A0A8T1PRU6</accession>
<comment type="caution">
    <text evidence="6">The sequence shown here is derived from an EMBL/GenBank/DDBJ whole genome shotgun (WGS) entry which is preliminary data.</text>
</comment>
<feature type="transmembrane region" description="Helical" evidence="5">
    <location>
        <begin position="208"/>
        <end position="234"/>
    </location>
</feature>
<feature type="transmembrane region" description="Helical" evidence="5">
    <location>
        <begin position="487"/>
        <end position="507"/>
    </location>
</feature>
<evidence type="ECO:0000313" key="6">
    <source>
        <dbReference type="EMBL" id="KAG6643997.1"/>
    </source>
</evidence>
<keyword evidence="7" id="KW-1185">Reference proteome</keyword>
<feature type="transmembrane region" description="Helical" evidence="5">
    <location>
        <begin position="534"/>
        <end position="554"/>
    </location>
</feature>
<evidence type="ECO:0000256" key="4">
    <source>
        <dbReference type="ARBA" id="ARBA00023136"/>
    </source>
</evidence>
<evidence type="ECO:0000256" key="3">
    <source>
        <dbReference type="ARBA" id="ARBA00022989"/>
    </source>
</evidence>